<proteinExistence type="predicted"/>
<organism evidence="1 2">
    <name type="scientific">Ditylenchus destructor</name>
    <dbReference type="NCBI Taxonomy" id="166010"/>
    <lineage>
        <taxon>Eukaryota</taxon>
        <taxon>Metazoa</taxon>
        <taxon>Ecdysozoa</taxon>
        <taxon>Nematoda</taxon>
        <taxon>Chromadorea</taxon>
        <taxon>Rhabditida</taxon>
        <taxon>Tylenchina</taxon>
        <taxon>Tylenchomorpha</taxon>
        <taxon>Sphaerularioidea</taxon>
        <taxon>Anguinidae</taxon>
        <taxon>Anguininae</taxon>
        <taxon>Ditylenchus</taxon>
    </lineage>
</organism>
<dbReference type="Proteomes" id="UP001201812">
    <property type="component" value="Unassembled WGS sequence"/>
</dbReference>
<name>A0AAD4MJS2_9BILA</name>
<evidence type="ECO:0000313" key="2">
    <source>
        <dbReference type="Proteomes" id="UP001201812"/>
    </source>
</evidence>
<dbReference type="AlphaFoldDB" id="A0AAD4MJS2"/>
<protein>
    <submittedName>
        <fullName evidence="1">Uncharacterized protein</fullName>
    </submittedName>
</protein>
<sequence length="103" mass="11368">MTPKRIELETSGLQAKPEATRPYQLFDGVAREDFTFTGEVSIDFVVLNATNKIVLSSKNLSLPNDPNDVILKAIAVEDKSTEDDYFQLVSFSLLRSAGELTAD</sequence>
<accession>A0AAD4MJS2</accession>
<gene>
    <name evidence="1" type="ORF">DdX_21352</name>
</gene>
<evidence type="ECO:0000313" key="1">
    <source>
        <dbReference type="EMBL" id="KAI1692255.1"/>
    </source>
</evidence>
<dbReference type="InterPro" id="IPR042097">
    <property type="entry name" value="Aminopeptidase_N-like_N_sf"/>
</dbReference>
<dbReference type="EMBL" id="JAKKPZ010000793">
    <property type="protein sequence ID" value="KAI1692255.1"/>
    <property type="molecule type" value="Genomic_DNA"/>
</dbReference>
<comment type="caution">
    <text evidence="1">The sequence shown here is derived from an EMBL/GenBank/DDBJ whole genome shotgun (WGS) entry which is preliminary data.</text>
</comment>
<dbReference type="Gene3D" id="2.60.40.1730">
    <property type="entry name" value="tricorn interacting facor f3 domain"/>
    <property type="match status" value="1"/>
</dbReference>
<reference evidence="1" key="1">
    <citation type="submission" date="2022-01" db="EMBL/GenBank/DDBJ databases">
        <title>Genome Sequence Resource for Two Populations of Ditylenchus destructor, the Migratory Endoparasitic Phytonematode.</title>
        <authorList>
            <person name="Zhang H."/>
            <person name="Lin R."/>
            <person name="Xie B."/>
        </authorList>
    </citation>
    <scope>NUCLEOTIDE SEQUENCE</scope>
    <source>
        <strain evidence="1">BazhouSP</strain>
    </source>
</reference>
<keyword evidence="2" id="KW-1185">Reference proteome</keyword>